<name>A0A8J6N703_9BACT</name>
<accession>A0A8J6N703</accession>
<dbReference type="Gene3D" id="1.25.10.10">
    <property type="entry name" value="Leucine-rich Repeat Variant"/>
    <property type="match status" value="1"/>
</dbReference>
<dbReference type="EMBL" id="JACNLK010000062">
    <property type="protein sequence ID" value="MBC8208938.1"/>
    <property type="molecule type" value="Genomic_DNA"/>
</dbReference>
<organism evidence="1 2">
    <name type="scientific">Candidatus Desulfatifera sulfidica</name>
    <dbReference type="NCBI Taxonomy" id="2841691"/>
    <lineage>
        <taxon>Bacteria</taxon>
        <taxon>Pseudomonadati</taxon>
        <taxon>Thermodesulfobacteriota</taxon>
        <taxon>Desulfobulbia</taxon>
        <taxon>Desulfobulbales</taxon>
        <taxon>Desulfobulbaceae</taxon>
        <taxon>Candidatus Desulfatifera</taxon>
    </lineage>
</organism>
<gene>
    <name evidence="1" type="ORF">H8E79_07210</name>
</gene>
<evidence type="ECO:0000313" key="2">
    <source>
        <dbReference type="Proteomes" id="UP000599024"/>
    </source>
</evidence>
<dbReference type="AlphaFoldDB" id="A0A8J6N703"/>
<dbReference type="InterPro" id="IPR016024">
    <property type="entry name" value="ARM-type_fold"/>
</dbReference>
<proteinExistence type="predicted"/>
<dbReference type="Pfam" id="PF13646">
    <property type="entry name" value="HEAT_2"/>
    <property type="match status" value="1"/>
</dbReference>
<dbReference type="SUPFAM" id="SSF48371">
    <property type="entry name" value="ARM repeat"/>
    <property type="match status" value="1"/>
</dbReference>
<dbReference type="InterPro" id="IPR011989">
    <property type="entry name" value="ARM-like"/>
</dbReference>
<dbReference type="Proteomes" id="UP000599024">
    <property type="component" value="Unassembled WGS sequence"/>
</dbReference>
<protein>
    <submittedName>
        <fullName evidence="1">HEAT repeat domain-containing protein</fullName>
    </submittedName>
</protein>
<sequence length="130" mass="14664">MADITDAELVKTIADFLEMGHVENIIAMFRQDPDYYRLSGDILRDERFAVRMGMAVLFEELQAIRPQEVELAISSLSPLLSDKDPFIRGEAVNILGLINTDPARKLLHPLVNDPDPQVAEIARDCLEDEQ</sequence>
<comment type="caution">
    <text evidence="1">The sequence shown here is derived from an EMBL/GenBank/DDBJ whole genome shotgun (WGS) entry which is preliminary data.</text>
</comment>
<reference evidence="1 2" key="1">
    <citation type="submission" date="2020-08" db="EMBL/GenBank/DDBJ databases">
        <title>Bridging the membrane lipid divide: bacteria of the FCB group superphylum have the potential to synthesize archaeal ether lipids.</title>
        <authorList>
            <person name="Villanueva L."/>
            <person name="Von Meijenfeldt F.A.B."/>
            <person name="Westbye A.B."/>
            <person name="Yadav S."/>
            <person name="Hopmans E.C."/>
            <person name="Dutilh B.E."/>
            <person name="Sinninghe Damste J.S."/>
        </authorList>
    </citation>
    <scope>NUCLEOTIDE SEQUENCE [LARGE SCALE GENOMIC DNA]</scope>
    <source>
        <strain evidence="1">NIOZ-UU81</strain>
    </source>
</reference>
<evidence type="ECO:0000313" key="1">
    <source>
        <dbReference type="EMBL" id="MBC8208938.1"/>
    </source>
</evidence>